<dbReference type="RefSeq" id="WP_345640730.1">
    <property type="nucleotide sequence ID" value="NZ_BAABEP010000002.1"/>
</dbReference>
<dbReference type="EMBL" id="BAABEP010000002">
    <property type="protein sequence ID" value="GAA3711222.1"/>
    <property type="molecule type" value="Genomic_DNA"/>
</dbReference>
<accession>A0ABP7DZ94</accession>
<evidence type="ECO:0000313" key="1">
    <source>
        <dbReference type="EMBL" id="GAA3711222.1"/>
    </source>
</evidence>
<gene>
    <name evidence="1" type="ORF">GCM10023082_06310</name>
</gene>
<organism evidence="1 2">
    <name type="scientific">Streptomyces tremellae</name>
    <dbReference type="NCBI Taxonomy" id="1124239"/>
    <lineage>
        <taxon>Bacteria</taxon>
        <taxon>Bacillati</taxon>
        <taxon>Actinomycetota</taxon>
        <taxon>Actinomycetes</taxon>
        <taxon>Kitasatosporales</taxon>
        <taxon>Streptomycetaceae</taxon>
        <taxon>Streptomyces</taxon>
    </lineage>
</organism>
<reference evidence="2" key="1">
    <citation type="journal article" date="2019" name="Int. J. Syst. Evol. Microbiol.">
        <title>The Global Catalogue of Microorganisms (GCM) 10K type strain sequencing project: providing services to taxonomists for standard genome sequencing and annotation.</title>
        <authorList>
            <consortium name="The Broad Institute Genomics Platform"/>
            <consortium name="The Broad Institute Genome Sequencing Center for Infectious Disease"/>
            <person name="Wu L."/>
            <person name="Ma J."/>
        </authorList>
    </citation>
    <scope>NUCLEOTIDE SEQUENCE [LARGE SCALE GENOMIC DNA]</scope>
    <source>
        <strain evidence="2">JCM 30846</strain>
    </source>
</reference>
<evidence type="ECO:0000313" key="2">
    <source>
        <dbReference type="Proteomes" id="UP001499884"/>
    </source>
</evidence>
<comment type="caution">
    <text evidence="1">The sequence shown here is derived from an EMBL/GenBank/DDBJ whole genome shotgun (WGS) entry which is preliminary data.</text>
</comment>
<dbReference type="Proteomes" id="UP001499884">
    <property type="component" value="Unassembled WGS sequence"/>
</dbReference>
<name>A0ABP7DZ94_9ACTN</name>
<protein>
    <submittedName>
        <fullName evidence="1">Uncharacterized protein</fullName>
    </submittedName>
</protein>
<sequence length="141" mass="15183">MNSCISEGLPRESDLADLLLLHSGGVFRVGPGLDAIVVPEPLAHDALDIIGGHPADPVGAVAALADGWVFFVPEESDDPNWPEPVRYLRGGSTIRLPPPPGAPEAHDHARWIRWPHCGRVFTAPLLLQFTLHALGKRILTS</sequence>
<proteinExistence type="predicted"/>
<keyword evidence="2" id="KW-1185">Reference proteome</keyword>